<gene>
    <name evidence="2" type="ORF">JEU22_03165</name>
</gene>
<dbReference type="RefSeq" id="WP_198746525.1">
    <property type="nucleotide sequence ID" value="NZ_JAEHTE010000002.1"/>
</dbReference>
<evidence type="ECO:0000313" key="3">
    <source>
        <dbReference type="Proteomes" id="UP000637061"/>
    </source>
</evidence>
<name>A0A8I1EC17_PSEPU</name>
<reference evidence="2" key="1">
    <citation type="submission" date="2020-12" db="EMBL/GenBank/DDBJ databases">
        <title>Enhanced detection system for hospital associated transmission using whole genome sequencing surveillance.</title>
        <authorList>
            <person name="Harrison L.H."/>
            <person name="Van Tyne D."/>
            <person name="Marsh J.W."/>
            <person name="Griffith M.P."/>
            <person name="Snyder D.J."/>
            <person name="Cooper V.S."/>
            <person name="Mustapha M."/>
        </authorList>
    </citation>
    <scope>NUCLEOTIDE SEQUENCE</scope>
    <source>
        <strain evidence="2">PSB00042</strain>
    </source>
</reference>
<feature type="chain" id="PRO_5034980745" description="Lipoprotein" evidence="1">
    <location>
        <begin position="21"/>
        <end position="119"/>
    </location>
</feature>
<dbReference type="PROSITE" id="PS51257">
    <property type="entry name" value="PROKAR_LIPOPROTEIN"/>
    <property type="match status" value="1"/>
</dbReference>
<evidence type="ECO:0000313" key="2">
    <source>
        <dbReference type="EMBL" id="MBI6882901.1"/>
    </source>
</evidence>
<accession>A0A8I1EC17</accession>
<organism evidence="2 3">
    <name type="scientific">Pseudomonas putida</name>
    <name type="common">Arthrobacter siderocapsulatus</name>
    <dbReference type="NCBI Taxonomy" id="303"/>
    <lineage>
        <taxon>Bacteria</taxon>
        <taxon>Pseudomonadati</taxon>
        <taxon>Pseudomonadota</taxon>
        <taxon>Gammaproteobacteria</taxon>
        <taxon>Pseudomonadales</taxon>
        <taxon>Pseudomonadaceae</taxon>
        <taxon>Pseudomonas</taxon>
    </lineage>
</organism>
<comment type="caution">
    <text evidence="2">The sequence shown here is derived from an EMBL/GenBank/DDBJ whole genome shotgun (WGS) entry which is preliminary data.</text>
</comment>
<proteinExistence type="predicted"/>
<evidence type="ECO:0008006" key="4">
    <source>
        <dbReference type="Google" id="ProtNLM"/>
    </source>
</evidence>
<keyword evidence="1" id="KW-0732">Signal</keyword>
<evidence type="ECO:0000256" key="1">
    <source>
        <dbReference type="SAM" id="SignalP"/>
    </source>
</evidence>
<protein>
    <recommendedName>
        <fullName evidence="4">Lipoprotein</fullName>
    </recommendedName>
</protein>
<dbReference type="Proteomes" id="UP000637061">
    <property type="component" value="Unassembled WGS sequence"/>
</dbReference>
<dbReference type="AlphaFoldDB" id="A0A8I1EC17"/>
<feature type="signal peptide" evidence="1">
    <location>
        <begin position="1"/>
        <end position="20"/>
    </location>
</feature>
<dbReference type="EMBL" id="JAEHTE010000002">
    <property type="protein sequence ID" value="MBI6882901.1"/>
    <property type="molecule type" value="Genomic_DNA"/>
</dbReference>
<sequence>MKSKLIVLLFSLLFSSLSMAAGVACLKIQNYDDPTGKKQQQIESGFSALEDPHMDLLGCFSNVKDNGIDLMAASKECSCKEALKKLCKFSKKKGKFTGDGFDQAACMTFRPILWPRMLI</sequence>